<dbReference type="Proteomes" id="UP000015480">
    <property type="component" value="Chromosome"/>
</dbReference>
<dbReference type="InterPro" id="IPR050808">
    <property type="entry name" value="Phage_Integrase"/>
</dbReference>
<dbReference type="KEGG" id="pami:JCM7686_2179"/>
<keyword evidence="4" id="KW-0233">DNA recombination</keyword>
<dbReference type="GO" id="GO:0003677">
    <property type="term" value="F:DNA binding"/>
    <property type="evidence" value="ECO:0007669"/>
    <property type="project" value="UniProtKB-KW"/>
</dbReference>
<keyword evidence="7" id="KW-1185">Reference proteome</keyword>
<dbReference type="InterPro" id="IPR046668">
    <property type="entry name" value="DUF6538"/>
</dbReference>
<dbReference type="Gene3D" id="1.10.443.10">
    <property type="entry name" value="Intergrase catalytic core"/>
    <property type="match status" value="1"/>
</dbReference>
<dbReference type="InterPro" id="IPR010998">
    <property type="entry name" value="Integrase_recombinase_N"/>
</dbReference>
<evidence type="ECO:0000256" key="1">
    <source>
        <dbReference type="ARBA" id="ARBA00008857"/>
    </source>
</evidence>
<evidence type="ECO:0000313" key="7">
    <source>
        <dbReference type="Proteomes" id="UP000015480"/>
    </source>
</evidence>
<evidence type="ECO:0000256" key="2">
    <source>
        <dbReference type="ARBA" id="ARBA00022908"/>
    </source>
</evidence>
<keyword evidence="2" id="KW-0229">DNA integration</keyword>
<comment type="similarity">
    <text evidence="1">Belongs to the 'phage' integrase family.</text>
</comment>
<dbReference type="Gene3D" id="1.10.150.130">
    <property type="match status" value="1"/>
</dbReference>
<gene>
    <name evidence="6" type="ORF">JCM7686_2179</name>
</gene>
<evidence type="ECO:0000256" key="4">
    <source>
        <dbReference type="ARBA" id="ARBA00023172"/>
    </source>
</evidence>
<dbReference type="SUPFAM" id="SSF56349">
    <property type="entry name" value="DNA breaking-rejoining enzymes"/>
    <property type="match status" value="1"/>
</dbReference>
<name>S5YCS5_PARAH</name>
<proteinExistence type="inferred from homology"/>
<dbReference type="eggNOG" id="COG0582">
    <property type="taxonomic scope" value="Bacteria"/>
</dbReference>
<evidence type="ECO:0000259" key="5">
    <source>
        <dbReference type="PROSITE" id="PS51898"/>
    </source>
</evidence>
<dbReference type="STRING" id="1367847.JCM7686_2179"/>
<keyword evidence="3" id="KW-0238">DNA-binding</keyword>
<dbReference type="PROSITE" id="PS51898">
    <property type="entry name" value="TYR_RECOMBINASE"/>
    <property type="match status" value="1"/>
</dbReference>
<dbReference type="PANTHER" id="PTHR30629:SF2">
    <property type="entry name" value="PROPHAGE INTEGRASE INTS-RELATED"/>
    <property type="match status" value="1"/>
</dbReference>
<dbReference type="EMBL" id="CP006650">
    <property type="protein sequence ID" value="AGT09258.1"/>
    <property type="molecule type" value="Genomic_DNA"/>
</dbReference>
<dbReference type="Pfam" id="PF00589">
    <property type="entry name" value="Phage_integrase"/>
    <property type="match status" value="1"/>
</dbReference>
<dbReference type="AlphaFoldDB" id="S5YCS5"/>
<dbReference type="GO" id="GO:0006310">
    <property type="term" value="P:DNA recombination"/>
    <property type="evidence" value="ECO:0007669"/>
    <property type="project" value="UniProtKB-KW"/>
</dbReference>
<reference evidence="6 7" key="1">
    <citation type="journal article" date="2014" name="BMC Genomics">
        <title>Architecture and functions of a multipartite genome of the methylotrophic bacterium Paracoccus aminophilus JCM 7686, containing primary and secondary chromids.</title>
        <authorList>
            <person name="Dziewit L."/>
            <person name="Czarnecki J."/>
            <person name="Wibberg D."/>
            <person name="Radlinska M."/>
            <person name="Mrozek P."/>
            <person name="Szymczak M."/>
            <person name="Schluter A."/>
            <person name="Puhler A."/>
            <person name="Bartosik D."/>
        </authorList>
    </citation>
    <scope>NUCLEOTIDE SEQUENCE [LARGE SCALE GENOMIC DNA]</scope>
    <source>
        <strain evidence="6">JCM 7686</strain>
    </source>
</reference>
<accession>S5YCS5</accession>
<sequence length="559" mass="62987">MAGNDRHWKEKGGRFYARMAVPVALQPILGKTELTAPLGADRREAKRALASAVAALQAQISHAKGIATLREPLPHRPTITTQDYGIAVWRRYMAMLAEDEAKRDRLPTPAAIEAEKAKLVRRFQRNGIPDDPLAVVEQSLDLLVMRNAKAFDKNAREARLDALRRELAENKTHQVEHEIDEYLNQHGLAAPAGSAERVTLAKHLMRAEIEALNRTLERDKGDYTGRPSDPIVKAPAAKTEALPPVDIEFLWRDYVTYRKTLGYMKDGGRRQFLPIQSLLDHLSYRDARRTTKADLRKWQEAASQKFSAGTMRKVYVPTVKALFRWAHDTDRIEQNPAASLRVDAQKVVRLREKGFKDEEAETLLQFVRAYEPLVPFHGKVLEGPRMSAAKRWASLIAAHTGARIGEITQLRREDFREELGSVVIRISPESGTTKTGDFRDVPLHPQLIELGLMQYVETIASGPIFTNETKPEKYRYAASKVANRISDWLQREKLVPDGVWPSHGFRHAFKTRGREAGIQDRILDALQGHAAKSVGDAYGDVTLRTKIAAIAKMPSYKLT</sequence>
<dbReference type="InterPro" id="IPR011010">
    <property type="entry name" value="DNA_brk_join_enz"/>
</dbReference>
<dbReference type="GO" id="GO:0015074">
    <property type="term" value="P:DNA integration"/>
    <property type="evidence" value="ECO:0007669"/>
    <property type="project" value="UniProtKB-KW"/>
</dbReference>
<dbReference type="HOGENOM" id="CLU_022238_3_1_5"/>
<evidence type="ECO:0000313" key="6">
    <source>
        <dbReference type="EMBL" id="AGT09258.1"/>
    </source>
</evidence>
<dbReference type="Pfam" id="PF20172">
    <property type="entry name" value="DUF6538"/>
    <property type="match status" value="1"/>
</dbReference>
<dbReference type="PANTHER" id="PTHR30629">
    <property type="entry name" value="PROPHAGE INTEGRASE"/>
    <property type="match status" value="1"/>
</dbReference>
<protein>
    <submittedName>
        <fullName evidence="6">Phage integrase</fullName>
    </submittedName>
</protein>
<dbReference type="OrthoDB" id="7222937at2"/>
<dbReference type="InterPro" id="IPR013762">
    <property type="entry name" value="Integrase-like_cat_sf"/>
</dbReference>
<dbReference type="RefSeq" id="WP_020950896.1">
    <property type="nucleotide sequence ID" value="NC_022041.1"/>
</dbReference>
<organism evidence="6 7">
    <name type="scientific">Paracoccus aminophilus JCM 7686</name>
    <dbReference type="NCBI Taxonomy" id="1367847"/>
    <lineage>
        <taxon>Bacteria</taxon>
        <taxon>Pseudomonadati</taxon>
        <taxon>Pseudomonadota</taxon>
        <taxon>Alphaproteobacteria</taxon>
        <taxon>Rhodobacterales</taxon>
        <taxon>Paracoccaceae</taxon>
        <taxon>Paracoccus</taxon>
    </lineage>
</organism>
<feature type="domain" description="Tyr recombinase" evidence="5">
    <location>
        <begin position="349"/>
        <end position="552"/>
    </location>
</feature>
<dbReference type="PATRIC" id="fig|1367847.3.peg.2172"/>
<dbReference type="InterPro" id="IPR002104">
    <property type="entry name" value="Integrase_catalytic"/>
</dbReference>
<evidence type="ECO:0000256" key="3">
    <source>
        <dbReference type="ARBA" id="ARBA00023125"/>
    </source>
</evidence>